<comment type="caution">
    <text evidence="2">The sequence shown here is derived from an EMBL/GenBank/DDBJ whole genome shotgun (WGS) entry which is preliminary data.</text>
</comment>
<sequence>MNAERQAERQSVEDEQLQERLRAAAESSAIGKVADSDSTGEALLVAMGGWRGIIEALLPGILFLVLYVVTGRVTTNGGTLPFGLDPLVVSVGVPAIAGLVFLLVRFVRKEPKASALGGLIGLIVSGFFALRSGDGADYFLVGFWTNSAYGLALLISMVVGWPLIGIVSGALYGSWKDWRQHPRVLVWMQVITGVWVGFFLARLAVQLPLYFAGAVEALGVARLLMGAPLFAVLVVITVLFVRAVFAPIVESNQETEKGKVS</sequence>
<feature type="transmembrane region" description="Helical" evidence="1">
    <location>
        <begin position="225"/>
        <end position="249"/>
    </location>
</feature>
<evidence type="ECO:0000256" key="1">
    <source>
        <dbReference type="SAM" id="Phobius"/>
    </source>
</evidence>
<evidence type="ECO:0000313" key="3">
    <source>
        <dbReference type="Proteomes" id="UP001170379"/>
    </source>
</evidence>
<reference evidence="2" key="2">
    <citation type="journal article" date="2022" name="Sci. Rep.">
        <title>In silico prediction of the enzymes involved in the degradation of the herbicide molinate by Gulosibacter molinativorax ON4T.</title>
        <authorList>
            <person name="Lopes A.R."/>
            <person name="Bunin E."/>
            <person name="Viana A.T."/>
            <person name="Froufe H."/>
            <person name="Munoz-Merida A."/>
            <person name="Pinho D."/>
            <person name="Figueiredo J."/>
            <person name="Barroso C."/>
            <person name="Vaz-Moreira I."/>
            <person name="Bellanger X."/>
            <person name="Egas C."/>
            <person name="Nunes O.C."/>
        </authorList>
    </citation>
    <scope>NUCLEOTIDE SEQUENCE</scope>
    <source>
        <strain evidence="2">ON4</strain>
    </source>
</reference>
<dbReference type="Pfam" id="PF11361">
    <property type="entry name" value="DUF3159"/>
    <property type="match status" value="1"/>
</dbReference>
<accession>A0ABT7C6Q2</accession>
<keyword evidence="3" id="KW-1185">Reference proteome</keyword>
<keyword evidence="1" id="KW-0472">Membrane</keyword>
<keyword evidence="1" id="KW-1133">Transmembrane helix</keyword>
<protein>
    <submittedName>
        <fullName evidence="2">DUF3159 domain-containing protein</fullName>
    </submittedName>
</protein>
<keyword evidence="1" id="KW-0812">Transmembrane</keyword>
<reference evidence="2" key="1">
    <citation type="submission" date="2018-03" db="EMBL/GenBank/DDBJ databases">
        <authorList>
            <person name="Nunes O.C."/>
            <person name="Lopes A.R."/>
            <person name="Froufe H."/>
            <person name="Munoz-Merida A."/>
            <person name="Barroso C."/>
            <person name="Egas C."/>
        </authorList>
    </citation>
    <scope>NUCLEOTIDE SEQUENCE</scope>
    <source>
        <strain evidence="2">ON4</strain>
    </source>
</reference>
<dbReference type="InterPro" id="IPR016566">
    <property type="entry name" value="UCP010219"/>
</dbReference>
<proteinExistence type="predicted"/>
<feature type="transmembrane region" description="Helical" evidence="1">
    <location>
        <begin position="56"/>
        <end position="75"/>
    </location>
</feature>
<feature type="transmembrane region" description="Helical" evidence="1">
    <location>
        <begin position="113"/>
        <end position="130"/>
    </location>
</feature>
<feature type="transmembrane region" description="Helical" evidence="1">
    <location>
        <begin position="150"/>
        <end position="172"/>
    </location>
</feature>
<feature type="transmembrane region" description="Helical" evidence="1">
    <location>
        <begin position="184"/>
        <end position="205"/>
    </location>
</feature>
<organism evidence="2 3">
    <name type="scientific">Gulosibacter molinativorax</name>
    <dbReference type="NCBI Taxonomy" id="256821"/>
    <lineage>
        <taxon>Bacteria</taxon>
        <taxon>Bacillati</taxon>
        <taxon>Actinomycetota</taxon>
        <taxon>Actinomycetes</taxon>
        <taxon>Micrococcales</taxon>
        <taxon>Microbacteriaceae</taxon>
        <taxon>Gulosibacter</taxon>
    </lineage>
</organism>
<evidence type="ECO:0000313" key="2">
    <source>
        <dbReference type="EMBL" id="MDJ1370454.1"/>
    </source>
</evidence>
<name>A0ABT7C6Q2_9MICO</name>
<dbReference type="EMBL" id="PXVD01000004">
    <property type="protein sequence ID" value="MDJ1370454.1"/>
    <property type="molecule type" value="Genomic_DNA"/>
</dbReference>
<dbReference type="Proteomes" id="UP001170379">
    <property type="component" value="Unassembled WGS sequence"/>
</dbReference>
<feature type="transmembrane region" description="Helical" evidence="1">
    <location>
        <begin position="87"/>
        <end position="106"/>
    </location>
</feature>
<gene>
    <name evidence="2" type="ORF">C7K25_03540</name>
</gene>